<dbReference type="Gene3D" id="3.90.1140.10">
    <property type="entry name" value="Cyclic phosphodiesterase"/>
    <property type="match status" value="1"/>
</dbReference>
<keyword evidence="1 2" id="KW-0378">Hydrolase</keyword>
<evidence type="ECO:0000256" key="2">
    <source>
        <dbReference type="HAMAP-Rule" id="MF_01444"/>
    </source>
</evidence>
<comment type="similarity">
    <text evidence="2">Belongs to the 2H phosphoesterase superfamily. YjcG family.</text>
</comment>
<dbReference type="PANTHER" id="PTHR40037">
    <property type="entry name" value="PHOSPHOESTERASE YJCG-RELATED"/>
    <property type="match status" value="1"/>
</dbReference>
<dbReference type="NCBIfam" id="NF010223">
    <property type="entry name" value="PRK13679.1"/>
    <property type="match status" value="1"/>
</dbReference>
<dbReference type="HAMAP" id="MF_01444">
    <property type="entry name" value="2H_phosphoesterase_YjcG"/>
    <property type="match status" value="1"/>
</dbReference>
<dbReference type="GO" id="GO:0016874">
    <property type="term" value="F:ligase activity"/>
    <property type="evidence" value="ECO:0007669"/>
    <property type="project" value="UniProtKB-KW"/>
</dbReference>
<dbReference type="SUPFAM" id="SSF55144">
    <property type="entry name" value="LigT-like"/>
    <property type="match status" value="1"/>
</dbReference>
<feature type="short sequence motif" description="HXTX 1" evidence="2">
    <location>
        <begin position="34"/>
        <end position="37"/>
    </location>
</feature>
<name>A0A1I6AVJ4_9BACI</name>
<dbReference type="RefSeq" id="WP_061803815.1">
    <property type="nucleotide sequence ID" value="NZ_FOXX01000007.1"/>
</dbReference>
<dbReference type="Proteomes" id="UP000182762">
    <property type="component" value="Unassembled WGS sequence"/>
</dbReference>
<dbReference type="PANTHER" id="PTHR40037:SF1">
    <property type="entry name" value="PHOSPHOESTERASE SAOUHSC_00951-RELATED"/>
    <property type="match status" value="1"/>
</dbReference>
<comment type="caution">
    <text evidence="3">The sequence shown here is derived from an EMBL/GenBank/DDBJ whole genome shotgun (WGS) entry which is preliminary data.</text>
</comment>
<feature type="active site" description="Proton donor" evidence="2">
    <location>
        <position position="34"/>
    </location>
</feature>
<proteinExistence type="inferred from homology"/>
<keyword evidence="4" id="KW-1185">Reference proteome</keyword>
<feature type="active site" description="Proton acceptor" evidence="2">
    <location>
        <position position="115"/>
    </location>
</feature>
<evidence type="ECO:0000313" key="4">
    <source>
        <dbReference type="Proteomes" id="UP000182762"/>
    </source>
</evidence>
<dbReference type="InterPro" id="IPR009097">
    <property type="entry name" value="Cyclic_Pdiesterase"/>
</dbReference>
<dbReference type="GeneID" id="93711675"/>
<evidence type="ECO:0000256" key="1">
    <source>
        <dbReference type="ARBA" id="ARBA00022801"/>
    </source>
</evidence>
<reference evidence="3 4" key="1">
    <citation type="submission" date="2016-10" db="EMBL/GenBank/DDBJ databases">
        <authorList>
            <person name="Varghese N."/>
            <person name="Submissions S."/>
        </authorList>
    </citation>
    <scope>NUCLEOTIDE SEQUENCE [LARGE SCALE GENOMIC DNA]</scope>
    <source>
        <strain evidence="3 4">DSM 13796</strain>
    </source>
</reference>
<organism evidence="3 4">
    <name type="scientific">Priestia endophytica DSM 13796</name>
    <dbReference type="NCBI Taxonomy" id="1121089"/>
    <lineage>
        <taxon>Bacteria</taxon>
        <taxon>Bacillati</taxon>
        <taxon>Bacillota</taxon>
        <taxon>Bacilli</taxon>
        <taxon>Bacillales</taxon>
        <taxon>Bacillaceae</taxon>
        <taxon>Priestia</taxon>
    </lineage>
</organism>
<dbReference type="EC" id="3.1.-.-" evidence="2"/>
<keyword evidence="3" id="KW-0436">Ligase</keyword>
<dbReference type="Pfam" id="PF13563">
    <property type="entry name" value="2_5_RNA_ligase2"/>
    <property type="match status" value="1"/>
</dbReference>
<accession>A0A1I6AVJ4</accession>
<dbReference type="InterPro" id="IPR022932">
    <property type="entry name" value="YjcG"/>
</dbReference>
<feature type="short sequence motif" description="HXTX 2" evidence="2">
    <location>
        <begin position="115"/>
        <end position="118"/>
    </location>
</feature>
<evidence type="ECO:0000313" key="3">
    <source>
        <dbReference type="EMBL" id="SFQ72751.1"/>
    </source>
</evidence>
<sequence length="170" mass="19859">MKYGVVLFPSKKLQDTANSYRKRYDSRYALIPPHITVKEQFETSTDELETLIPTFRDIAHKLKPITINVTKISSFSPANNTVYLKVEKNDDLKTLYEHLHSGPLAQEVEYSYIPHITIGQNLSDDEHLDVYSQLKLVDVNHEEVIDRFHLLYQLDNGSWTVYETFRFGHE</sequence>
<gene>
    <name evidence="3" type="ORF">SAMN02745910_03055</name>
</gene>
<dbReference type="EMBL" id="FOXX01000007">
    <property type="protein sequence ID" value="SFQ72751.1"/>
    <property type="molecule type" value="Genomic_DNA"/>
</dbReference>
<dbReference type="InterPro" id="IPR050580">
    <property type="entry name" value="2H_phosphoesterase_YjcG-like"/>
</dbReference>
<protein>
    <recommendedName>
        <fullName evidence="2">Putative phosphoesterase SAMN02745910_03055</fullName>
        <ecNumber evidence="2">3.1.-.-</ecNumber>
    </recommendedName>
</protein>